<dbReference type="SMART" id="SM00191">
    <property type="entry name" value="Int_alpha"/>
    <property type="match status" value="8"/>
</dbReference>
<accession>A0A8J2S887</accession>
<evidence type="ECO:0000256" key="5">
    <source>
        <dbReference type="SAM" id="Phobius"/>
    </source>
</evidence>
<evidence type="ECO:0000256" key="2">
    <source>
        <dbReference type="ARBA" id="ARBA00022737"/>
    </source>
</evidence>
<proteinExistence type="predicted"/>
<dbReference type="PANTHER" id="PTHR36220">
    <property type="entry name" value="UNNAMED PRODUCT"/>
    <property type="match status" value="1"/>
</dbReference>
<feature type="transmembrane region" description="Helical" evidence="5">
    <location>
        <begin position="783"/>
        <end position="809"/>
    </location>
</feature>
<keyword evidence="1 6" id="KW-0732">Signal</keyword>
<dbReference type="InterPro" id="IPR013517">
    <property type="entry name" value="FG-GAP"/>
</dbReference>
<reference evidence="7" key="1">
    <citation type="submission" date="2021-11" db="EMBL/GenBank/DDBJ databases">
        <authorList>
            <consortium name="Genoscope - CEA"/>
            <person name="William W."/>
        </authorList>
    </citation>
    <scope>NUCLEOTIDE SEQUENCE</scope>
</reference>
<dbReference type="PANTHER" id="PTHR36220:SF1">
    <property type="entry name" value="GAMMA TUBULIN COMPLEX COMPONENT C-TERMINAL DOMAIN-CONTAINING PROTEIN"/>
    <property type="match status" value="1"/>
</dbReference>
<evidence type="ECO:0000256" key="1">
    <source>
        <dbReference type="ARBA" id="ARBA00022729"/>
    </source>
</evidence>
<keyword evidence="5" id="KW-1133">Transmembrane helix</keyword>
<keyword evidence="2" id="KW-0677">Repeat</keyword>
<feature type="compositionally biased region" description="Low complexity" evidence="4">
    <location>
        <begin position="753"/>
        <end position="769"/>
    </location>
</feature>
<dbReference type="InterPro" id="IPR036278">
    <property type="entry name" value="Sialidase_sf"/>
</dbReference>
<comment type="caution">
    <text evidence="7">The sequence shown here is derived from an EMBL/GenBank/DDBJ whole genome shotgun (WGS) entry which is preliminary data.</text>
</comment>
<dbReference type="SUPFAM" id="SSF69318">
    <property type="entry name" value="Integrin alpha N-terminal domain"/>
    <property type="match status" value="1"/>
</dbReference>
<feature type="region of interest" description="Disordered" evidence="4">
    <location>
        <begin position="747"/>
        <end position="776"/>
    </location>
</feature>
<dbReference type="SUPFAM" id="SSF50939">
    <property type="entry name" value="Sialidases"/>
    <property type="match status" value="1"/>
</dbReference>
<evidence type="ECO:0000313" key="8">
    <source>
        <dbReference type="Proteomes" id="UP000789595"/>
    </source>
</evidence>
<dbReference type="Pfam" id="PF14312">
    <property type="entry name" value="FG-GAP_2"/>
    <property type="match status" value="7"/>
</dbReference>
<evidence type="ECO:0000256" key="6">
    <source>
        <dbReference type="SAM" id="SignalP"/>
    </source>
</evidence>
<keyword evidence="8" id="KW-1185">Reference proteome</keyword>
<gene>
    <name evidence="7" type="ORF">PECAL_1P24020</name>
</gene>
<keyword evidence="5" id="KW-0472">Membrane</keyword>
<protein>
    <submittedName>
        <fullName evidence="7">Uncharacterized protein</fullName>
    </submittedName>
</protein>
<dbReference type="OrthoDB" id="188207at2759"/>
<sequence length="845" mass="86407">MRWALLLLATRAQLGPPAAPQNQQWGDHVGVLIEPSDASPYDYFGDAVAASGEVLAVGAWKDDDNGMKNSGSVYLFRISPHNAAWQQLAKLTASDAGQDDHFGRSVAIDGGVVAVGAYYDDDAGSASGSVYLFKYDGSREWPQVAKLTAGDAAAYDQFGRSLAISGGVVAVGAHYDDDAGSNSGAVYVFRTDNGGVTWPQVAKLKPHDASGGDQFGNAVAMSGAVIAVAAPRDAGAVYLFHTSDGGATWTQEAKLTEDDSALVFGYFIALHDDVLAVSHPRKLGGDSTEAGRVHVYRRSNGEWPRWTSLRSEADEPFQVALTDGALAVASDAVAYVYSNVDGTWVEAERHTFEAQSVSAAIGSSGYAAFGLHGASQDFAGSVAVYVPRAPLANPEVVAAFDGVGAGDRFGHSVALSRELVVIGARGYVSLFTCENQTHLPVAVLYGAGDFGASVAVDGVVVVGAPSENYVQVFHANGTLVTTLTANDATNLGAAVAVHGSIIVAGADEDDDQRGAVYMWRDYEFIGRLQAHDAQPGDRLGVAVAIGGLARGEASLIAAGAPHRRGSGAVVVFDTEGEMKADFGMGSIGDGFGSSVAVEDTTIIIGAPGNDAKGSNAGAAYAFDCPANANCTGRELIADPLEAGDWFGTSVALAHGAVVVGAAGRDEGGSNAGAALVFRRSGAEYVAGATLTESDPEADDGFGGSVAAFGNRVVVGGSQLYGGGAGFARVFKDVAATAAPHALGPLWAPEDGLSATARPSTSPAPRPTSSGDSNGGGDMAGADVAAAAALGAAAAGGFLLLGVGVGLCAWRRRRRAPVWLADDWKDTPVEVTFSDSELEEDCVVDL</sequence>
<organism evidence="7 8">
    <name type="scientific">Pelagomonas calceolata</name>
    <dbReference type="NCBI Taxonomy" id="35677"/>
    <lineage>
        <taxon>Eukaryota</taxon>
        <taxon>Sar</taxon>
        <taxon>Stramenopiles</taxon>
        <taxon>Ochrophyta</taxon>
        <taxon>Pelagophyceae</taxon>
        <taxon>Pelagomonadales</taxon>
        <taxon>Pelagomonadaceae</taxon>
        <taxon>Pelagomonas</taxon>
    </lineage>
</organism>
<dbReference type="InterPro" id="IPR013519">
    <property type="entry name" value="Int_alpha_beta-p"/>
</dbReference>
<keyword evidence="5" id="KW-0812">Transmembrane</keyword>
<keyword evidence="3" id="KW-0325">Glycoprotein</keyword>
<feature type="chain" id="PRO_5035298429" evidence="6">
    <location>
        <begin position="21"/>
        <end position="845"/>
    </location>
</feature>
<dbReference type="InterPro" id="IPR028994">
    <property type="entry name" value="Integrin_alpha_N"/>
</dbReference>
<evidence type="ECO:0000313" key="7">
    <source>
        <dbReference type="EMBL" id="CAH0365937.1"/>
    </source>
</evidence>
<dbReference type="Gene3D" id="2.130.10.130">
    <property type="entry name" value="Integrin alpha, N-terminal"/>
    <property type="match status" value="3"/>
</dbReference>
<feature type="signal peptide" evidence="6">
    <location>
        <begin position="1"/>
        <end position="20"/>
    </location>
</feature>
<dbReference type="SUPFAM" id="SSF101898">
    <property type="entry name" value="NHL repeat"/>
    <property type="match status" value="1"/>
</dbReference>
<dbReference type="EMBL" id="CAKKNE010000001">
    <property type="protein sequence ID" value="CAH0365937.1"/>
    <property type="molecule type" value="Genomic_DNA"/>
</dbReference>
<name>A0A8J2S887_9STRA</name>
<dbReference type="AlphaFoldDB" id="A0A8J2S887"/>
<dbReference type="Proteomes" id="UP000789595">
    <property type="component" value="Unassembled WGS sequence"/>
</dbReference>
<evidence type="ECO:0000256" key="3">
    <source>
        <dbReference type="ARBA" id="ARBA00023180"/>
    </source>
</evidence>
<evidence type="ECO:0000256" key="4">
    <source>
        <dbReference type="SAM" id="MobiDB-lite"/>
    </source>
</evidence>
<dbReference type="CDD" id="cd15482">
    <property type="entry name" value="Sialidase_non-viral"/>
    <property type="match status" value="1"/>
</dbReference>